<gene>
    <name evidence="2" type="ORF">O9570_30165</name>
</gene>
<comment type="caution">
    <text evidence="2">The sequence shown here is derived from an EMBL/GenBank/DDBJ whole genome shotgun (WGS) entry which is preliminary data.</text>
</comment>
<evidence type="ECO:0000256" key="1">
    <source>
        <dbReference type="SAM" id="SignalP"/>
    </source>
</evidence>
<accession>A0A0D6IAF5</accession>
<organism evidence="2 3">
    <name type="scientific">Alcaligenes xylosoxydans xylosoxydans</name>
    <name type="common">Achromobacter xylosoxidans</name>
    <dbReference type="NCBI Taxonomy" id="85698"/>
    <lineage>
        <taxon>Bacteria</taxon>
        <taxon>Pseudomonadati</taxon>
        <taxon>Pseudomonadota</taxon>
        <taxon>Betaproteobacteria</taxon>
        <taxon>Burkholderiales</taxon>
        <taxon>Alcaligenaceae</taxon>
        <taxon>Achromobacter</taxon>
    </lineage>
</organism>
<proteinExistence type="predicted"/>
<dbReference type="KEGG" id="axx:ERS451415_04415"/>
<dbReference type="EMBL" id="JAPZVI010000050">
    <property type="protein sequence ID" value="MCZ8405748.1"/>
    <property type="molecule type" value="Genomic_DNA"/>
</dbReference>
<dbReference type="Proteomes" id="UP001141992">
    <property type="component" value="Unassembled WGS sequence"/>
</dbReference>
<reference evidence="2" key="1">
    <citation type="submission" date="2022-12" db="EMBL/GenBank/DDBJ databases">
        <authorList>
            <person name="Voronina O.L."/>
            <person name="Kunda M.S."/>
            <person name="Ryzhova N."/>
            <person name="Aksenova E.I."/>
        </authorList>
    </citation>
    <scope>NUCLEOTIDE SEQUENCE</scope>
    <source>
        <strain evidence="2">SCCH136:Ach223948</strain>
    </source>
</reference>
<feature type="chain" id="PRO_5041037834" evidence="1">
    <location>
        <begin position="27"/>
        <end position="113"/>
    </location>
</feature>
<keyword evidence="1" id="KW-0732">Signal</keyword>
<evidence type="ECO:0000313" key="3">
    <source>
        <dbReference type="Proteomes" id="UP001141992"/>
    </source>
</evidence>
<evidence type="ECO:0000313" key="2">
    <source>
        <dbReference type="EMBL" id="MCZ8405748.1"/>
    </source>
</evidence>
<dbReference type="RefSeq" id="WP_024069848.1">
    <property type="nucleotide sequence ID" value="NZ_CAXONT010000194.1"/>
</dbReference>
<protein>
    <submittedName>
        <fullName evidence="2">Uncharacterized protein</fullName>
    </submittedName>
</protein>
<dbReference type="AlphaFoldDB" id="A0A0D6IAF5"/>
<feature type="signal peptide" evidence="1">
    <location>
        <begin position="1"/>
        <end position="26"/>
    </location>
</feature>
<name>A0A0D6IAF5_ALCXX</name>
<sequence length="113" mass="12184">MMNMKATHALVVPLLALTLLAGPALAAEKKPTAGDISRAIAYADVMRAFAYSKQATEFKERFDKIGPGPDGLEAMTNAANLMTLANQAMRAACAREPHYVEKGIEAFRCSKIK</sequence>